<name>A0A2V1MZH1_9LACO</name>
<protein>
    <recommendedName>
        <fullName evidence="1">NAD(P)-binding domain-containing protein</fullName>
    </recommendedName>
</protein>
<dbReference type="OrthoDB" id="9785372at2"/>
<dbReference type="EMBL" id="QCXQ01000002">
    <property type="protein sequence ID" value="PWG00411.1"/>
    <property type="molecule type" value="Genomic_DNA"/>
</dbReference>
<organism evidence="2 3">
    <name type="scientific">Levilactobacillus bambusae</name>
    <dbReference type="NCBI Taxonomy" id="2024736"/>
    <lineage>
        <taxon>Bacteria</taxon>
        <taxon>Bacillati</taxon>
        <taxon>Bacillota</taxon>
        <taxon>Bacilli</taxon>
        <taxon>Lactobacillales</taxon>
        <taxon>Lactobacillaceae</taxon>
        <taxon>Levilactobacillus</taxon>
    </lineage>
</organism>
<dbReference type="InterPro" id="IPR036291">
    <property type="entry name" value="NAD(P)-bd_dom_sf"/>
</dbReference>
<comment type="caution">
    <text evidence="2">The sequence shown here is derived from an EMBL/GenBank/DDBJ whole genome shotgun (WGS) entry which is preliminary data.</text>
</comment>
<gene>
    <name evidence="2" type="ORF">DCM90_05655</name>
</gene>
<evidence type="ECO:0000259" key="1">
    <source>
        <dbReference type="Pfam" id="PF13460"/>
    </source>
</evidence>
<proteinExistence type="predicted"/>
<accession>A0A2V1MZH1</accession>
<feature type="domain" description="NAD(P)-binding" evidence="1">
    <location>
        <begin position="10"/>
        <end position="193"/>
    </location>
</feature>
<dbReference type="Proteomes" id="UP000245080">
    <property type="component" value="Unassembled WGS sequence"/>
</dbReference>
<evidence type="ECO:0000313" key="2">
    <source>
        <dbReference type="EMBL" id="PWG00411.1"/>
    </source>
</evidence>
<reference evidence="2 3" key="1">
    <citation type="journal article" date="2018" name="Int. J. Syst. Evol. Microbiol.">
        <title>Lactobacillus bambusae sp. nov., isolated from a traditional fermented Ma-bamboo shoots of Taiwan.</title>
        <authorList>
            <person name="Wang L.-T."/>
        </authorList>
    </citation>
    <scope>NUCLEOTIDE SEQUENCE [LARGE SCALE GENOMIC DNA]</scope>
    <source>
        <strain evidence="2 3">BS-W1</strain>
    </source>
</reference>
<dbReference type="PANTHER" id="PTHR15020">
    <property type="entry name" value="FLAVIN REDUCTASE-RELATED"/>
    <property type="match status" value="1"/>
</dbReference>
<dbReference type="Gene3D" id="3.40.50.720">
    <property type="entry name" value="NAD(P)-binding Rossmann-like Domain"/>
    <property type="match status" value="1"/>
</dbReference>
<keyword evidence="3" id="KW-1185">Reference proteome</keyword>
<dbReference type="Pfam" id="PF13460">
    <property type="entry name" value="NAD_binding_10"/>
    <property type="match status" value="1"/>
</dbReference>
<dbReference type="InterPro" id="IPR016040">
    <property type="entry name" value="NAD(P)-bd_dom"/>
</dbReference>
<dbReference type="PANTHER" id="PTHR15020:SF50">
    <property type="entry name" value="UPF0659 PROTEIN YMR090W"/>
    <property type="match status" value="1"/>
</dbReference>
<sequence length="217" mass="23441">MRKMAVLVIGATGRTGFEIIEQLVAASQAVVAGVHSHKLDRQLAELGVQVRHVDLIQDGITQLRDQLAGVETIVFAAGASQSRPDLAEWLDLDGAVKLMDAAKLAGVSRFLMVSAAGASDRSTWDIYDIPQYYLAKYYAERELSRSGLTYTVVRPPLLSNGPRTGRGSLEATGHNAVISRADVAAVVIAAISDERTYHQAFDLFSGNEPVSKLFDNL</sequence>
<dbReference type="SUPFAM" id="SSF51735">
    <property type="entry name" value="NAD(P)-binding Rossmann-fold domains"/>
    <property type="match status" value="1"/>
</dbReference>
<dbReference type="AlphaFoldDB" id="A0A2V1MZH1"/>
<evidence type="ECO:0000313" key="3">
    <source>
        <dbReference type="Proteomes" id="UP000245080"/>
    </source>
</evidence>